<feature type="active site" description="Glycyl thioester intermediate" evidence="3">
    <location>
        <position position="95"/>
    </location>
</feature>
<evidence type="ECO:0000256" key="2">
    <source>
        <dbReference type="ARBA" id="ARBA00022786"/>
    </source>
</evidence>
<dbReference type="PROSITE" id="PS00183">
    <property type="entry name" value="UBC_1"/>
    <property type="match status" value="1"/>
</dbReference>
<dbReference type="CDD" id="cd23791">
    <property type="entry name" value="UBCc_UBE2C"/>
    <property type="match status" value="1"/>
</dbReference>
<dbReference type="Proteomes" id="UP000241890">
    <property type="component" value="Unassembled WGS sequence"/>
</dbReference>
<dbReference type="GO" id="GO:0016740">
    <property type="term" value="F:transferase activity"/>
    <property type="evidence" value="ECO:0007669"/>
    <property type="project" value="UniProtKB-KW"/>
</dbReference>
<comment type="caution">
    <text evidence="6">The sequence shown here is derived from an EMBL/GenBank/DDBJ whole genome shotgun (WGS) entry which is preliminary data.</text>
</comment>
<evidence type="ECO:0000256" key="3">
    <source>
        <dbReference type="PROSITE-ProRule" id="PRU10133"/>
    </source>
</evidence>
<keyword evidence="7" id="KW-1185">Reference proteome</keyword>
<evidence type="ECO:0000313" key="6">
    <source>
        <dbReference type="EMBL" id="GBG29785.1"/>
    </source>
</evidence>
<comment type="similarity">
    <text evidence="4">Belongs to the ubiquitin-conjugating enzyme family.</text>
</comment>
<protein>
    <submittedName>
        <fullName evidence="6">Ubiquitin-conjugating enzyme E2 C</fullName>
    </submittedName>
</protein>
<evidence type="ECO:0000259" key="5">
    <source>
        <dbReference type="PROSITE" id="PS50127"/>
    </source>
</evidence>
<keyword evidence="4" id="KW-0067">ATP-binding</keyword>
<keyword evidence="2 4" id="KW-0833">Ubl conjugation pathway</keyword>
<name>A0A2R5GGQ9_9STRA</name>
<dbReference type="AlphaFoldDB" id="A0A2R5GGQ9"/>
<reference evidence="6 7" key="1">
    <citation type="submission" date="2017-12" db="EMBL/GenBank/DDBJ databases">
        <title>Sequencing, de novo assembly and annotation of complete genome of a new Thraustochytrid species, strain FCC1311.</title>
        <authorList>
            <person name="Sedici K."/>
            <person name="Godart F."/>
            <person name="Aiese Cigliano R."/>
            <person name="Sanseverino W."/>
            <person name="Barakat M."/>
            <person name="Ortet P."/>
            <person name="Marechal E."/>
            <person name="Cagnac O."/>
            <person name="Amato A."/>
        </authorList>
    </citation>
    <scope>NUCLEOTIDE SEQUENCE [LARGE SCALE GENOMIC DNA]</scope>
</reference>
<keyword evidence="4" id="KW-0547">Nucleotide-binding</keyword>
<dbReference type="InterPro" id="IPR000608">
    <property type="entry name" value="UBC"/>
</dbReference>
<accession>A0A2R5GGQ9</accession>
<dbReference type="Pfam" id="PF00179">
    <property type="entry name" value="UQ_con"/>
    <property type="match status" value="1"/>
</dbReference>
<dbReference type="OrthoDB" id="10253686at2759"/>
<evidence type="ECO:0000313" key="7">
    <source>
        <dbReference type="Proteomes" id="UP000241890"/>
    </source>
</evidence>
<organism evidence="6 7">
    <name type="scientific">Hondaea fermentalgiana</name>
    <dbReference type="NCBI Taxonomy" id="2315210"/>
    <lineage>
        <taxon>Eukaryota</taxon>
        <taxon>Sar</taxon>
        <taxon>Stramenopiles</taxon>
        <taxon>Bigyra</taxon>
        <taxon>Labyrinthulomycetes</taxon>
        <taxon>Thraustochytrida</taxon>
        <taxon>Thraustochytriidae</taxon>
        <taxon>Hondaea</taxon>
    </lineage>
</organism>
<dbReference type="InParanoid" id="A0A2R5GGQ9"/>
<dbReference type="Gene3D" id="3.10.110.10">
    <property type="entry name" value="Ubiquitin Conjugating Enzyme"/>
    <property type="match status" value="1"/>
</dbReference>
<dbReference type="InterPro" id="IPR016135">
    <property type="entry name" value="UBQ-conjugating_enzyme/RWD"/>
</dbReference>
<dbReference type="GO" id="GO:0005524">
    <property type="term" value="F:ATP binding"/>
    <property type="evidence" value="ECO:0007669"/>
    <property type="project" value="UniProtKB-UniRule"/>
</dbReference>
<proteinExistence type="inferred from homology"/>
<gene>
    <name evidence="6" type="ORF">FCC1311_060052</name>
</gene>
<evidence type="ECO:0000256" key="4">
    <source>
        <dbReference type="RuleBase" id="RU362109"/>
    </source>
</evidence>
<sequence length="157" mass="17595">MATKTIASGESVTKRLQQELMQLMRDGDSNATAFPDGDNLFSWSGNINGAPETVYEGLSYKLHIDFPSNYPYTAPTIRFVTPCFHPNVDAHGNICLDILKEKWSATYSVSTILTSLRSLLSDPNNDSPLNGVAAQLWDNQEEYKRVLLKKYDEDSKK</sequence>
<dbReference type="EMBL" id="BEYU01000065">
    <property type="protein sequence ID" value="GBG29785.1"/>
    <property type="molecule type" value="Genomic_DNA"/>
</dbReference>
<evidence type="ECO:0000256" key="1">
    <source>
        <dbReference type="ARBA" id="ARBA00022679"/>
    </source>
</evidence>
<dbReference type="SUPFAM" id="SSF54495">
    <property type="entry name" value="UBC-like"/>
    <property type="match status" value="1"/>
</dbReference>
<dbReference type="InterPro" id="IPR023313">
    <property type="entry name" value="UBQ-conjugating_AS"/>
</dbReference>
<keyword evidence="1" id="KW-0808">Transferase</keyword>
<feature type="domain" description="UBC core" evidence="5">
    <location>
        <begin position="11"/>
        <end position="157"/>
    </location>
</feature>
<dbReference type="SMART" id="SM00212">
    <property type="entry name" value="UBCc"/>
    <property type="match status" value="1"/>
</dbReference>
<dbReference type="InterPro" id="IPR050113">
    <property type="entry name" value="Ub_conjugating_enzyme"/>
</dbReference>
<dbReference type="PANTHER" id="PTHR24067">
    <property type="entry name" value="UBIQUITIN-CONJUGATING ENZYME E2"/>
    <property type="match status" value="1"/>
</dbReference>
<dbReference type="PROSITE" id="PS50127">
    <property type="entry name" value="UBC_2"/>
    <property type="match status" value="1"/>
</dbReference>